<evidence type="ECO:0000313" key="2">
    <source>
        <dbReference type="EMBL" id="CAD7442943.1"/>
    </source>
</evidence>
<feature type="region of interest" description="Disordered" evidence="1">
    <location>
        <begin position="1"/>
        <end position="103"/>
    </location>
</feature>
<name>A0A7R9EXN6_9NEOP</name>
<accession>A0A7R9EXN6</accession>
<proteinExistence type="predicted"/>
<dbReference type="EMBL" id="OD565925">
    <property type="protein sequence ID" value="CAD7442943.1"/>
    <property type="molecule type" value="Genomic_DNA"/>
</dbReference>
<feature type="compositionally biased region" description="Basic residues" evidence="1">
    <location>
        <begin position="1"/>
        <end position="11"/>
    </location>
</feature>
<feature type="compositionally biased region" description="Basic residues" evidence="1">
    <location>
        <begin position="46"/>
        <end position="55"/>
    </location>
</feature>
<feature type="compositionally biased region" description="Basic and acidic residues" evidence="1">
    <location>
        <begin position="58"/>
        <end position="71"/>
    </location>
</feature>
<gene>
    <name evidence="2" type="ORF">TBIB3V08_LOCUS5360</name>
</gene>
<dbReference type="AlphaFoldDB" id="A0A7R9EXN6"/>
<feature type="compositionally biased region" description="Acidic residues" evidence="1">
    <location>
        <begin position="18"/>
        <end position="29"/>
    </location>
</feature>
<reference evidence="2" key="1">
    <citation type="submission" date="2020-11" db="EMBL/GenBank/DDBJ databases">
        <authorList>
            <person name="Tran Van P."/>
        </authorList>
    </citation>
    <scope>NUCLEOTIDE SEQUENCE</scope>
</reference>
<evidence type="ECO:0000256" key="1">
    <source>
        <dbReference type="SAM" id="MobiDB-lite"/>
    </source>
</evidence>
<organism evidence="2">
    <name type="scientific">Timema bartmani</name>
    <dbReference type="NCBI Taxonomy" id="61472"/>
    <lineage>
        <taxon>Eukaryota</taxon>
        <taxon>Metazoa</taxon>
        <taxon>Ecdysozoa</taxon>
        <taxon>Arthropoda</taxon>
        <taxon>Hexapoda</taxon>
        <taxon>Insecta</taxon>
        <taxon>Pterygota</taxon>
        <taxon>Neoptera</taxon>
        <taxon>Polyneoptera</taxon>
        <taxon>Phasmatodea</taxon>
        <taxon>Timematodea</taxon>
        <taxon>Timematoidea</taxon>
        <taxon>Timematidae</taxon>
        <taxon>Timema</taxon>
    </lineage>
</organism>
<protein>
    <submittedName>
        <fullName evidence="2">Uncharacterized protein</fullName>
    </submittedName>
</protein>
<sequence>MRKTNLKSKKGKSSDNESVVDDSNENGEEDASRGSISGDEEDKPELKKKHTRKSGNVHGKEDDAFMREDKSNGNSTVAEKKPISPKKGGSLLGKRGKGAKEKEVKEIPQDEEYEWSSHKNLRYRKCEFRMSCAQPLDRKVPSATPGSIASSVDVWMGWLGPAVLAVLCRWSTRMEGLDILDDLGVLDSGHLSATCGARGELIIPNPVEQGDNVIMKAKQLTWALWALQDAMKKSILAVKGDTKAGNRPWNDRLQSLRAREELQRELWGVPFKIASGELRPPAMITTLSKND</sequence>